<organism evidence="1">
    <name type="scientific">Paenibacillus polymyxa</name>
    <name type="common">Bacillus polymyxa</name>
    <dbReference type="NCBI Taxonomy" id="1406"/>
    <lineage>
        <taxon>Bacteria</taxon>
        <taxon>Bacillati</taxon>
        <taxon>Bacillota</taxon>
        <taxon>Bacilli</taxon>
        <taxon>Bacillales</taxon>
        <taxon>Paenibacillaceae</taxon>
        <taxon>Paenibacillus</taxon>
    </lineage>
</organism>
<name>A0AAE9Q143_PAEPO</name>
<evidence type="ECO:0000313" key="1">
    <source>
        <dbReference type="EMBL" id="UZP76650.1"/>
    </source>
</evidence>
<gene>
    <name evidence="1" type="ORF">MF626_06875</name>
</gene>
<proteinExistence type="predicted"/>
<accession>A0AAE9Q143</accession>
<reference evidence="1" key="1">
    <citation type="submission" date="2022-11" db="EMBL/GenBank/DDBJ databases">
        <authorList>
            <person name="Vasilchenko N.G."/>
            <person name="Prazdnova E.V."/>
            <person name="Gorovtsov A.V."/>
            <person name="Chistyakov V.A."/>
            <person name="Pak M.L."/>
        </authorList>
    </citation>
    <scope>NUCLEOTIDE SEQUENCE</scope>
    <source>
        <strain evidence="1">R 4.5</strain>
    </source>
</reference>
<dbReference type="EMBL" id="CP097770">
    <property type="protein sequence ID" value="UZP76650.1"/>
    <property type="molecule type" value="Genomic_DNA"/>
</dbReference>
<sequence>MKKPVTSTSHWLLRECLGEEACFTGWKESSSAAWITVRGTKLLRFAPKAEAKQACWSEVQKSPKAVTLL</sequence>
<dbReference type="AlphaFoldDB" id="A0AAE9Q143"/>
<protein>
    <submittedName>
        <fullName evidence="1">Uncharacterized protein</fullName>
    </submittedName>
</protein>